<dbReference type="InterPro" id="IPR001680">
    <property type="entry name" value="WD40_rpt"/>
</dbReference>
<dbReference type="Ensembl" id="ENSACUT00000005232.1">
    <property type="protein sequence ID" value="ENSACUP00000004904.1"/>
    <property type="gene ID" value="ENSACUG00000003346.1"/>
</dbReference>
<evidence type="ECO:0000313" key="3">
    <source>
        <dbReference type="Proteomes" id="UP000472269"/>
    </source>
</evidence>
<name>A0A663LZ62_ATHCN</name>
<reference evidence="2" key="2">
    <citation type="submission" date="2025-09" db="UniProtKB">
        <authorList>
            <consortium name="Ensembl"/>
        </authorList>
    </citation>
    <scope>IDENTIFICATION</scope>
</reference>
<reference evidence="2" key="1">
    <citation type="submission" date="2025-08" db="UniProtKB">
        <authorList>
            <consortium name="Ensembl"/>
        </authorList>
    </citation>
    <scope>IDENTIFICATION</scope>
</reference>
<dbReference type="PROSITE" id="PS00678">
    <property type="entry name" value="WD_REPEATS_1"/>
    <property type="match status" value="1"/>
</dbReference>
<sequence length="62" mass="6244">GQEQVTPSPSVAPGQTQAGCGGLGVGPGTSCFLILVSASRDKTLRIWDLSRDGRSAGGGPWC</sequence>
<keyword evidence="1" id="KW-0853">WD repeat</keyword>
<accession>A0A663LZ62</accession>
<organism evidence="2 3">
    <name type="scientific">Athene cunicularia</name>
    <name type="common">Burrowing owl</name>
    <name type="synonym">Speotyto cunicularia</name>
    <dbReference type="NCBI Taxonomy" id="194338"/>
    <lineage>
        <taxon>Eukaryota</taxon>
        <taxon>Metazoa</taxon>
        <taxon>Chordata</taxon>
        <taxon>Craniata</taxon>
        <taxon>Vertebrata</taxon>
        <taxon>Euteleostomi</taxon>
        <taxon>Archelosauria</taxon>
        <taxon>Archosauria</taxon>
        <taxon>Dinosauria</taxon>
        <taxon>Saurischia</taxon>
        <taxon>Theropoda</taxon>
        <taxon>Coelurosauria</taxon>
        <taxon>Aves</taxon>
        <taxon>Neognathae</taxon>
        <taxon>Neoaves</taxon>
        <taxon>Telluraves</taxon>
        <taxon>Strigiformes</taxon>
        <taxon>Strigidae</taxon>
        <taxon>Athene</taxon>
    </lineage>
</organism>
<dbReference type="PROSITE" id="PS50082">
    <property type="entry name" value="WD_REPEATS_2"/>
    <property type="match status" value="1"/>
</dbReference>
<dbReference type="AlphaFoldDB" id="A0A663LZ62"/>
<protein>
    <submittedName>
        <fullName evidence="2">Uncharacterized protein</fullName>
    </submittedName>
</protein>
<evidence type="ECO:0000313" key="2">
    <source>
        <dbReference type="Ensembl" id="ENSACUP00000004904.1"/>
    </source>
</evidence>
<evidence type="ECO:0000256" key="1">
    <source>
        <dbReference type="PROSITE-ProRule" id="PRU00221"/>
    </source>
</evidence>
<feature type="repeat" description="WD" evidence="1">
    <location>
        <begin position="35"/>
        <end position="50"/>
    </location>
</feature>
<keyword evidence="3" id="KW-1185">Reference proteome</keyword>
<dbReference type="Proteomes" id="UP000472269">
    <property type="component" value="Unplaced"/>
</dbReference>
<dbReference type="InterPro" id="IPR019775">
    <property type="entry name" value="WD40_repeat_CS"/>
</dbReference>
<proteinExistence type="predicted"/>